<reference evidence="3 4" key="1">
    <citation type="journal article" date="2021" name="Hortic Res">
        <title>Chromosome-scale assembly of the Dendrobium chrysotoxum genome enhances the understanding of orchid evolution.</title>
        <authorList>
            <person name="Zhang Y."/>
            <person name="Zhang G.Q."/>
            <person name="Zhang D."/>
            <person name="Liu X.D."/>
            <person name="Xu X.Y."/>
            <person name="Sun W.H."/>
            <person name="Yu X."/>
            <person name="Zhu X."/>
            <person name="Wang Z.W."/>
            <person name="Zhao X."/>
            <person name="Zhong W.Y."/>
            <person name="Chen H."/>
            <person name="Yin W.L."/>
            <person name="Huang T."/>
            <person name="Niu S.C."/>
            <person name="Liu Z.J."/>
        </authorList>
    </citation>
    <scope>NUCLEOTIDE SEQUENCE [LARGE SCALE GENOMIC DNA]</scope>
    <source>
        <strain evidence="3">Lindl</strain>
    </source>
</reference>
<evidence type="ECO:0008006" key="5">
    <source>
        <dbReference type="Google" id="ProtNLM"/>
    </source>
</evidence>
<accession>A0AAV7GIN3</accession>
<dbReference type="FunFam" id="1.25.40.10:FF:000436">
    <property type="entry name" value="Pentatricopeptide repeat-containing protein At5g39350 family"/>
    <property type="match status" value="1"/>
</dbReference>
<dbReference type="FunFam" id="1.25.40.10:FF:000285">
    <property type="entry name" value="Pentatricopeptide repeat-containing protein, chloroplastic"/>
    <property type="match status" value="1"/>
</dbReference>
<dbReference type="Pfam" id="PF01535">
    <property type="entry name" value="PPR"/>
    <property type="match status" value="3"/>
</dbReference>
<organism evidence="3 4">
    <name type="scientific">Dendrobium chrysotoxum</name>
    <name type="common">Orchid</name>
    <dbReference type="NCBI Taxonomy" id="161865"/>
    <lineage>
        <taxon>Eukaryota</taxon>
        <taxon>Viridiplantae</taxon>
        <taxon>Streptophyta</taxon>
        <taxon>Embryophyta</taxon>
        <taxon>Tracheophyta</taxon>
        <taxon>Spermatophyta</taxon>
        <taxon>Magnoliopsida</taxon>
        <taxon>Liliopsida</taxon>
        <taxon>Asparagales</taxon>
        <taxon>Orchidaceae</taxon>
        <taxon>Epidendroideae</taxon>
        <taxon>Malaxideae</taxon>
        <taxon>Dendrobiinae</taxon>
        <taxon>Dendrobium</taxon>
    </lineage>
</organism>
<comment type="caution">
    <text evidence="3">The sequence shown here is derived from an EMBL/GenBank/DDBJ whole genome shotgun (WGS) entry which is preliminary data.</text>
</comment>
<gene>
    <name evidence="3" type="ORF">IEQ34_015315</name>
</gene>
<dbReference type="NCBIfam" id="TIGR00756">
    <property type="entry name" value="PPR"/>
    <property type="match status" value="5"/>
</dbReference>
<dbReference type="Gene3D" id="1.25.40.10">
    <property type="entry name" value="Tetratricopeptide repeat domain"/>
    <property type="match status" value="5"/>
</dbReference>
<dbReference type="PANTHER" id="PTHR47926">
    <property type="entry name" value="PENTATRICOPEPTIDE REPEAT-CONTAINING PROTEIN"/>
    <property type="match status" value="1"/>
</dbReference>
<dbReference type="Pfam" id="PF13041">
    <property type="entry name" value="PPR_2"/>
    <property type="match status" value="4"/>
</dbReference>
<dbReference type="InterPro" id="IPR002885">
    <property type="entry name" value="PPR_rpt"/>
</dbReference>
<dbReference type="GO" id="GO:0009451">
    <property type="term" value="P:RNA modification"/>
    <property type="evidence" value="ECO:0007669"/>
    <property type="project" value="InterPro"/>
</dbReference>
<dbReference type="GO" id="GO:0003723">
    <property type="term" value="F:RNA binding"/>
    <property type="evidence" value="ECO:0007669"/>
    <property type="project" value="InterPro"/>
</dbReference>
<feature type="repeat" description="PPR" evidence="2">
    <location>
        <begin position="353"/>
        <end position="387"/>
    </location>
</feature>
<keyword evidence="1" id="KW-0677">Repeat</keyword>
<evidence type="ECO:0000256" key="2">
    <source>
        <dbReference type="PROSITE-ProRule" id="PRU00708"/>
    </source>
</evidence>
<evidence type="ECO:0000256" key="1">
    <source>
        <dbReference type="ARBA" id="ARBA00022737"/>
    </source>
</evidence>
<sequence>MLAIPCLRVSPFQINNFFLHSPVPLPIPCKQTERRERPEINQKNFFKIKSCQCGGSKSQIQIPKFPPSTCPQQNPEADSLYCSLGQLLEPATIANLLKSCSSLEGVQVVHSLSTKYFGTSITFVNNNLINAYARFFNLVDARKLFDRMPERSVVSWTIILNGYLNAGLEDEAFMLFEKLVISNVSANSLTFVCLLKLCAKRSDFGLGRQIHACVFKGNWRNLIVDSALLFFYAKCGHLSHASMVFDQMLVWDVICWTTMVSAYAQHGHENEALSLFSQMQSQGFRPNEFTICSILKACGELKALSFGKQLHGAIVKGFFTKDVFIESSLVGMYVKCKTISDARLVFNLMQKRNTITWTTMISGYAQNGFGEEAINLFKRMKKRSVFVNHLTIVSLLKACTSISSVCLGKEVHGWMVKSISQSNTHIGSTLISFYCKCGLYDYAARVLQTMPRRDCISWTAMISGYASLGHGFEALRFLNNMLAEGLEPNPFTYSSALKACTKLEAVNYGKWLHASANKTMTLPNVFVGSALIGMYMRCGYITDAFRVFNTMPERNMVSWKVMVLGYAKNGQCEEAMKLMYRMQAEGFHVDDFILTTVLSSCGDFVGKLDCSPSSFNLAV</sequence>
<dbReference type="FunFam" id="1.25.40.10:FF:000344">
    <property type="entry name" value="Pentatricopeptide repeat-containing protein"/>
    <property type="match status" value="1"/>
</dbReference>
<dbReference type="FunFam" id="1.25.40.10:FF:000730">
    <property type="entry name" value="Pentatricopeptide repeat-containing protein, chloroplastic"/>
    <property type="match status" value="1"/>
</dbReference>
<feature type="repeat" description="PPR" evidence="2">
    <location>
        <begin position="454"/>
        <end position="488"/>
    </location>
</feature>
<name>A0AAV7GIN3_DENCH</name>
<dbReference type="Proteomes" id="UP000775213">
    <property type="component" value="Unassembled WGS sequence"/>
</dbReference>
<feature type="repeat" description="PPR" evidence="2">
    <location>
        <begin position="252"/>
        <end position="286"/>
    </location>
</feature>
<feature type="repeat" description="PPR" evidence="2">
    <location>
        <begin position="555"/>
        <end position="589"/>
    </location>
</feature>
<dbReference type="AlphaFoldDB" id="A0AAV7GIN3"/>
<protein>
    <recommendedName>
        <fullName evidence="5">Pentatricopeptide repeat-containing protein</fullName>
    </recommendedName>
</protein>
<dbReference type="PANTHER" id="PTHR47926:SF347">
    <property type="entry name" value="PENTATRICOPEPTIDE REPEAT-CONTAINING PROTEIN"/>
    <property type="match status" value="1"/>
</dbReference>
<evidence type="ECO:0000313" key="4">
    <source>
        <dbReference type="Proteomes" id="UP000775213"/>
    </source>
</evidence>
<keyword evidence="4" id="KW-1185">Reference proteome</keyword>
<feature type="repeat" description="PPR" evidence="2">
    <location>
        <begin position="152"/>
        <end position="186"/>
    </location>
</feature>
<dbReference type="PROSITE" id="PS51375">
    <property type="entry name" value="PPR"/>
    <property type="match status" value="5"/>
</dbReference>
<dbReference type="EMBL" id="JAGFBR010000014">
    <property type="protein sequence ID" value="KAH0455283.1"/>
    <property type="molecule type" value="Genomic_DNA"/>
</dbReference>
<dbReference type="InterPro" id="IPR011990">
    <property type="entry name" value="TPR-like_helical_dom_sf"/>
</dbReference>
<dbReference type="InterPro" id="IPR046960">
    <property type="entry name" value="PPR_At4g14850-like_plant"/>
</dbReference>
<evidence type="ECO:0000313" key="3">
    <source>
        <dbReference type="EMBL" id="KAH0455283.1"/>
    </source>
</evidence>
<proteinExistence type="predicted"/>